<dbReference type="InterPro" id="IPR010809">
    <property type="entry name" value="FliD_C"/>
</dbReference>
<comment type="function">
    <text evidence="5">Required for morphogenesis and for the elongation of the flagellar filament by facilitating polymerization of the flagellin monomers at the tip of growing filament. Forms a capping structure, which prevents flagellin subunits (transported through the central channel of the flagellum) from leaking out without polymerization at the distal end.</text>
</comment>
<keyword evidence="4 5" id="KW-0975">Bacterial flagellum</keyword>
<keyword evidence="8" id="KW-0282">Flagellum</keyword>
<evidence type="ECO:0000256" key="3">
    <source>
        <dbReference type="ARBA" id="ARBA00023054"/>
    </source>
</evidence>
<evidence type="ECO:0000256" key="5">
    <source>
        <dbReference type="RuleBase" id="RU362066"/>
    </source>
</evidence>
<dbReference type="RefSeq" id="WP_308423550.1">
    <property type="nucleotide sequence ID" value="NZ_BMFU01000007.1"/>
</dbReference>
<evidence type="ECO:0000259" key="7">
    <source>
        <dbReference type="Pfam" id="PF07195"/>
    </source>
</evidence>
<name>A0ABQ1ZFZ5_9BACL</name>
<accession>A0ABQ1ZFZ5</accession>
<dbReference type="PANTHER" id="PTHR30288:SF0">
    <property type="entry name" value="FLAGELLAR HOOK-ASSOCIATED PROTEIN 2"/>
    <property type="match status" value="1"/>
</dbReference>
<evidence type="ECO:0000256" key="1">
    <source>
        <dbReference type="ARBA" id="ARBA00009764"/>
    </source>
</evidence>
<reference evidence="9" key="1">
    <citation type="journal article" date="2019" name="Int. J. Syst. Evol. Microbiol.">
        <title>The Global Catalogue of Microorganisms (GCM) 10K type strain sequencing project: providing services to taxonomists for standard genome sequencing and annotation.</title>
        <authorList>
            <consortium name="The Broad Institute Genomics Platform"/>
            <consortium name="The Broad Institute Genome Sequencing Center for Infectious Disease"/>
            <person name="Wu L."/>
            <person name="Ma J."/>
        </authorList>
    </citation>
    <scope>NUCLEOTIDE SEQUENCE [LARGE SCALE GENOMIC DNA]</scope>
    <source>
        <strain evidence="9">CGMCC 1.12770</strain>
    </source>
</reference>
<proteinExistence type="inferred from homology"/>
<evidence type="ECO:0000259" key="6">
    <source>
        <dbReference type="Pfam" id="PF02465"/>
    </source>
</evidence>
<comment type="subunit">
    <text evidence="2 5">Homopentamer.</text>
</comment>
<evidence type="ECO:0000256" key="2">
    <source>
        <dbReference type="ARBA" id="ARBA00011255"/>
    </source>
</evidence>
<dbReference type="Pfam" id="PF07195">
    <property type="entry name" value="FliD_C"/>
    <property type="match status" value="1"/>
</dbReference>
<comment type="caution">
    <text evidence="8">The sequence shown here is derived from an EMBL/GenBank/DDBJ whole genome shotgun (WGS) entry which is preliminary data.</text>
</comment>
<feature type="domain" description="Flagellar hook-associated protein 2 N-terminal" evidence="6">
    <location>
        <begin position="11"/>
        <end position="108"/>
    </location>
</feature>
<organism evidence="8 9">
    <name type="scientific">Paenibacillus silvae</name>
    <dbReference type="NCBI Taxonomy" id="1325358"/>
    <lineage>
        <taxon>Bacteria</taxon>
        <taxon>Bacillati</taxon>
        <taxon>Bacillota</taxon>
        <taxon>Bacilli</taxon>
        <taxon>Bacillales</taxon>
        <taxon>Paenibacillaceae</taxon>
        <taxon>Paenibacillus</taxon>
    </lineage>
</organism>
<dbReference type="EMBL" id="BMFU01000007">
    <property type="protein sequence ID" value="GGH64423.1"/>
    <property type="molecule type" value="Genomic_DNA"/>
</dbReference>
<sequence>MAVTRITGMASGMDIDALVKKLMTAESQPLNKLNQNKQLMEWKREGYRESSVKLVTFAQTKINDTFSKLGALNAQKVNISGNTSAVTAKASATAAGNMEIEVLLLAKAASTKSSSAPTKGGSESNWGKVLLSDITGSGVATSGTSTVQVNGVDIEIDGATETLDSFVRKINTNTKTGVTAIYDSATGNMSITSRDTGLSSNDITINGSIFTALKLNNQLAGGDDAKVKINGLEVTKASNTFNMNGVDITLNALSNGATTQVGVTKDIDKIIETVQNFVDSYNELSSFLNGKVNEERNSKYTPLTSEQKKDMSDDEVKLWEQKAKSGMLKRDSILEGAISQMRTALVQTVKLDKTVTLENGTKTTNELNMTHIGITTGTYETKGKLILDTDKLRAALEENPDIVNDYLGKNYSSSYLNNEYDSSDGIFSRLRKISNKTLDSLANTAGTSKVSTEITASFNASSVMGESLRLLDIRISDLTAKLNTKETNYYKKFTAMETAISKYNSTSSNLSSFM</sequence>
<dbReference type="InterPro" id="IPR003481">
    <property type="entry name" value="FliD_N"/>
</dbReference>
<keyword evidence="3" id="KW-0175">Coiled coil</keyword>
<dbReference type="Pfam" id="PF02465">
    <property type="entry name" value="FliD_N"/>
    <property type="match status" value="1"/>
</dbReference>
<gene>
    <name evidence="8" type="primary">fliD</name>
    <name evidence="8" type="ORF">GCM10008014_42790</name>
</gene>
<comment type="subcellular location">
    <subcellularLocation>
        <location evidence="5">Secreted</location>
    </subcellularLocation>
    <subcellularLocation>
        <location evidence="5">Bacterial flagellum</location>
    </subcellularLocation>
</comment>
<keyword evidence="8" id="KW-0969">Cilium</keyword>
<protein>
    <recommendedName>
        <fullName evidence="5">Flagellar hook-associated protein 2</fullName>
        <shortName evidence="5">HAP2</shortName>
    </recommendedName>
    <alternativeName>
        <fullName evidence="5">Flagellar cap protein</fullName>
    </alternativeName>
</protein>
<keyword evidence="5" id="KW-0964">Secreted</keyword>
<dbReference type="Proteomes" id="UP000652153">
    <property type="component" value="Unassembled WGS sequence"/>
</dbReference>
<evidence type="ECO:0000313" key="9">
    <source>
        <dbReference type="Proteomes" id="UP000652153"/>
    </source>
</evidence>
<dbReference type="InterPro" id="IPR040026">
    <property type="entry name" value="FliD"/>
</dbReference>
<dbReference type="PANTHER" id="PTHR30288">
    <property type="entry name" value="FLAGELLAR CAP/ASSEMBLY PROTEIN FLID"/>
    <property type="match status" value="1"/>
</dbReference>
<comment type="similarity">
    <text evidence="1 5">Belongs to the FliD family.</text>
</comment>
<evidence type="ECO:0000313" key="8">
    <source>
        <dbReference type="EMBL" id="GGH64423.1"/>
    </source>
</evidence>
<evidence type="ECO:0000256" key="4">
    <source>
        <dbReference type="ARBA" id="ARBA00023143"/>
    </source>
</evidence>
<keyword evidence="9" id="KW-1185">Reference proteome</keyword>
<keyword evidence="8" id="KW-0966">Cell projection</keyword>
<feature type="domain" description="Flagellar hook-associated protein 2 C-terminal" evidence="7">
    <location>
        <begin position="222"/>
        <end position="505"/>
    </location>
</feature>